<dbReference type="Proteomes" id="UP000037425">
    <property type="component" value="Unassembled WGS sequence"/>
</dbReference>
<sequence length="275" mass="31368">MNRSIPKRHHFVPEMLQKRFVNEQGGLWTYDSRRTENGVRADMPGNLFLEGHLYMHVGKDGVKDVSLEQDFSRLEGLADPLISKMIDATAKNRHPLLTADERVIWDQFFLQQWRRVPDIRNDLMSVEAYRRAIEEAIDEFSKNVRPVSDDEREKYLAADKMKSARNNLHVNTLKSQSPVIRNALAGRGLIFARVVNPRKSLILASRPVVKVTSSTAKLLSDERVHAWLAITPSLAVSPGYYGAGTHIIDLTDDQVRLMNLAFLSKALRLQGDQRR</sequence>
<proteinExistence type="predicted"/>
<dbReference type="RefSeq" id="WP_053247362.1">
    <property type="nucleotide sequence ID" value="NZ_LGAP01000001.1"/>
</dbReference>
<dbReference type="Pfam" id="PF14022">
    <property type="entry name" value="DUF4238"/>
    <property type="match status" value="1"/>
</dbReference>
<name>A0A0L8C6G9_ENSAD</name>
<protein>
    <recommendedName>
        <fullName evidence="3">DUF4238 domain-containing protein</fullName>
    </recommendedName>
</protein>
<dbReference type="InterPro" id="IPR025332">
    <property type="entry name" value="DUF4238"/>
</dbReference>
<accession>A0A0L8C6G9</accession>
<gene>
    <name evidence="1" type="ORF">AC244_03330</name>
</gene>
<evidence type="ECO:0000313" key="1">
    <source>
        <dbReference type="EMBL" id="KOF22562.1"/>
    </source>
</evidence>
<dbReference type="PATRIC" id="fig|106592.7.peg.712"/>
<organism evidence="1 2">
    <name type="scientific">Ensifer adhaerens</name>
    <name type="common">Sinorhizobium morelense</name>
    <dbReference type="NCBI Taxonomy" id="106592"/>
    <lineage>
        <taxon>Bacteria</taxon>
        <taxon>Pseudomonadati</taxon>
        <taxon>Pseudomonadota</taxon>
        <taxon>Alphaproteobacteria</taxon>
        <taxon>Hyphomicrobiales</taxon>
        <taxon>Rhizobiaceae</taxon>
        <taxon>Sinorhizobium/Ensifer group</taxon>
        <taxon>Ensifer</taxon>
    </lineage>
</organism>
<evidence type="ECO:0008006" key="3">
    <source>
        <dbReference type="Google" id="ProtNLM"/>
    </source>
</evidence>
<dbReference type="EMBL" id="LGAP01000001">
    <property type="protein sequence ID" value="KOF22562.1"/>
    <property type="molecule type" value="Genomic_DNA"/>
</dbReference>
<evidence type="ECO:0000313" key="2">
    <source>
        <dbReference type="Proteomes" id="UP000037425"/>
    </source>
</evidence>
<dbReference type="OrthoDB" id="5918636at2"/>
<dbReference type="AlphaFoldDB" id="A0A0L8C6G9"/>
<reference evidence="2" key="1">
    <citation type="submission" date="2015-07" db="EMBL/GenBank/DDBJ databases">
        <title>Whole genome sequence of an Ensifer adhaerens strain isolated from a cave pool in the Wind Cave National Park.</title>
        <authorList>
            <person name="Eng W.W.H."/>
            <person name="Gan H.M."/>
            <person name="Barton H.A."/>
            <person name="Savka M.A."/>
        </authorList>
    </citation>
    <scope>NUCLEOTIDE SEQUENCE [LARGE SCALE GENOMIC DNA]</scope>
    <source>
        <strain evidence="2">SD006</strain>
    </source>
</reference>
<comment type="caution">
    <text evidence="1">The sequence shown here is derived from an EMBL/GenBank/DDBJ whole genome shotgun (WGS) entry which is preliminary data.</text>
</comment>